<accession>A0A9P8RTP6</accession>
<feature type="compositionally biased region" description="Low complexity" evidence="2">
    <location>
        <begin position="284"/>
        <end position="296"/>
    </location>
</feature>
<proteinExistence type="inferred from homology"/>
<protein>
    <recommendedName>
        <fullName evidence="5">Chromatin remodeling complex subunit</fullName>
    </recommendedName>
</protein>
<evidence type="ECO:0008006" key="5">
    <source>
        <dbReference type="Google" id="ProtNLM"/>
    </source>
</evidence>
<reference evidence="3" key="1">
    <citation type="submission" date="2021-03" db="EMBL/GenBank/DDBJ databases">
        <title>Comparative genomics and phylogenomic investigation of the class Geoglossomycetes provide insights into ecological specialization and systematics.</title>
        <authorList>
            <person name="Melie T."/>
            <person name="Pirro S."/>
            <person name="Miller A.N."/>
            <person name="Quandt A."/>
        </authorList>
    </citation>
    <scope>NUCLEOTIDE SEQUENCE</scope>
    <source>
        <strain evidence="3">CAQ_001_2017</strain>
    </source>
</reference>
<feature type="compositionally biased region" description="Basic and acidic residues" evidence="2">
    <location>
        <begin position="445"/>
        <end position="461"/>
    </location>
</feature>
<evidence type="ECO:0000313" key="3">
    <source>
        <dbReference type="EMBL" id="KAH0566293.1"/>
    </source>
</evidence>
<feature type="region of interest" description="Disordered" evidence="2">
    <location>
        <begin position="284"/>
        <end position="320"/>
    </location>
</feature>
<feature type="compositionally biased region" description="Low complexity" evidence="2">
    <location>
        <begin position="352"/>
        <end position="367"/>
    </location>
</feature>
<dbReference type="SMART" id="SM00268">
    <property type="entry name" value="ACTIN"/>
    <property type="match status" value="1"/>
</dbReference>
<dbReference type="AlphaFoldDB" id="A0A9P8RTP6"/>
<sequence length="671" mass="72025">MSNIISPGSQTTLAQLGLPESFTPAKLRIPTRMFPAEKSGEWEPCKIREIRSKKDKAKAEGLTADGGPPSKKEDVDMLDAGETNGVGSLSNGEPKGEDDEILYEEDPNSEEGAVYPLKEGRITNWPAFLALLTYVHNTLSSPFHTPILIIAQPAWTSHDHELLTQFFFEKFKTPAFCIMDSAMAACYAYGVGTATVIDLGYEKVDITAVSDFVTHEVGRGVAISGYGGETITQTLLELLGTKGWTRDMCEQLKKSNICEVLPQGTPLPGEPQNDTQTITNPAAAASTGATESGPGAPRVTVSDVDMRDDDPITKDGEDNDGVLDVASIVASGKTAEFLARKEREKAERAAAKKAAADTATTATKPARLPNSKKVRNTFWYEERRHAQGDNDTVNENGRRGSEQNGSKLGDDPKSQKTPEPETEAGTASEAKGDATGDTAMAEETEASKRGKEKAARKEEKRRNKQQLLAENPDILRKEIEVGVERFMAANGGILEGIADGIHRTVLAVEEVGFKDALVAVLNSKYLISPSSATIFTSELPSNLSTPLATGANTPQPQLPGMSHSSNVNPLLLAATTASNPALNPAASAISHQHQQHNLHSSHGQTPTSIKLAKIPEYFPEWKDAGFEEASFLGAQVAAKVVFVVDQGISKGFMTRVEYNELGPSGIHECSL</sequence>
<evidence type="ECO:0000313" key="4">
    <source>
        <dbReference type="Proteomes" id="UP000750711"/>
    </source>
</evidence>
<feature type="region of interest" description="Disordered" evidence="2">
    <location>
        <begin position="48"/>
        <end position="108"/>
    </location>
</feature>
<dbReference type="SUPFAM" id="SSF53067">
    <property type="entry name" value="Actin-like ATPase domain"/>
    <property type="match status" value="2"/>
</dbReference>
<feature type="region of interest" description="Disordered" evidence="2">
    <location>
        <begin position="339"/>
        <end position="465"/>
    </location>
</feature>
<dbReference type="Pfam" id="PF00022">
    <property type="entry name" value="Actin"/>
    <property type="match status" value="1"/>
</dbReference>
<gene>
    <name evidence="3" type="ORF">GP486_000319</name>
</gene>
<dbReference type="Proteomes" id="UP000750711">
    <property type="component" value="Unassembled WGS sequence"/>
</dbReference>
<feature type="compositionally biased region" description="Basic and acidic residues" evidence="2">
    <location>
        <begin position="408"/>
        <end position="419"/>
    </location>
</feature>
<name>A0A9P8RTP6_9PEZI</name>
<keyword evidence="4" id="KW-1185">Reference proteome</keyword>
<comment type="caution">
    <text evidence="3">The sequence shown here is derived from an EMBL/GenBank/DDBJ whole genome shotgun (WGS) entry which is preliminary data.</text>
</comment>
<evidence type="ECO:0000256" key="1">
    <source>
        <dbReference type="RuleBase" id="RU000487"/>
    </source>
</evidence>
<evidence type="ECO:0000256" key="2">
    <source>
        <dbReference type="SAM" id="MobiDB-lite"/>
    </source>
</evidence>
<dbReference type="InterPro" id="IPR004000">
    <property type="entry name" value="Actin"/>
</dbReference>
<dbReference type="EMBL" id="JAGHQM010000018">
    <property type="protein sequence ID" value="KAH0566293.1"/>
    <property type="molecule type" value="Genomic_DNA"/>
</dbReference>
<dbReference type="Gene3D" id="3.90.640.60">
    <property type="match status" value="1"/>
</dbReference>
<dbReference type="Gene3D" id="3.30.420.40">
    <property type="match status" value="2"/>
</dbReference>
<comment type="similarity">
    <text evidence="1">Belongs to the actin family.</text>
</comment>
<dbReference type="InterPro" id="IPR043129">
    <property type="entry name" value="ATPase_NBD"/>
</dbReference>
<feature type="compositionally biased region" description="Basic and acidic residues" evidence="2">
    <location>
        <begin position="339"/>
        <end position="350"/>
    </location>
</feature>
<feature type="compositionally biased region" description="Acidic residues" evidence="2">
    <location>
        <begin position="96"/>
        <end position="108"/>
    </location>
</feature>
<dbReference type="PANTHER" id="PTHR11937">
    <property type="entry name" value="ACTIN"/>
    <property type="match status" value="1"/>
</dbReference>
<organism evidence="3 4">
    <name type="scientific">Trichoglossum hirsutum</name>
    <dbReference type="NCBI Taxonomy" id="265104"/>
    <lineage>
        <taxon>Eukaryota</taxon>
        <taxon>Fungi</taxon>
        <taxon>Dikarya</taxon>
        <taxon>Ascomycota</taxon>
        <taxon>Pezizomycotina</taxon>
        <taxon>Geoglossomycetes</taxon>
        <taxon>Geoglossales</taxon>
        <taxon>Geoglossaceae</taxon>
        <taxon>Trichoglossum</taxon>
    </lineage>
</organism>